<dbReference type="AlphaFoldDB" id="A0A165I4L5"/>
<name>A0A165I4L5_9APHY</name>
<evidence type="ECO:0000313" key="2">
    <source>
        <dbReference type="Proteomes" id="UP000076871"/>
    </source>
</evidence>
<sequence>MAFRSSCALMESKKYALVHHSSPDIQKVQAHSHALPHEANRQKYIAALEEHHRNSITSLLVSKIKLAGETADFCVRRAEIEIHAGGVRRCPGAYREAHVQEDALGDQLPGCEADRDALADANADVSGKASAPEAQRNHANLVAFIVDMKALNDAFSSLLDPATTRRLSSRTA</sequence>
<proteinExistence type="predicted"/>
<dbReference type="GeneID" id="63824545"/>
<organism evidence="1 2">
    <name type="scientific">Laetiporus sulphureus 93-53</name>
    <dbReference type="NCBI Taxonomy" id="1314785"/>
    <lineage>
        <taxon>Eukaryota</taxon>
        <taxon>Fungi</taxon>
        <taxon>Dikarya</taxon>
        <taxon>Basidiomycota</taxon>
        <taxon>Agaricomycotina</taxon>
        <taxon>Agaricomycetes</taxon>
        <taxon>Polyporales</taxon>
        <taxon>Laetiporus</taxon>
    </lineage>
</organism>
<dbReference type="RefSeq" id="XP_040770097.1">
    <property type="nucleotide sequence ID" value="XM_040907516.1"/>
</dbReference>
<dbReference type="InParanoid" id="A0A165I4L5"/>
<accession>A0A165I4L5</accession>
<reference evidence="1 2" key="1">
    <citation type="journal article" date="2016" name="Mol. Biol. Evol.">
        <title>Comparative Genomics of Early-Diverging Mushroom-Forming Fungi Provides Insights into the Origins of Lignocellulose Decay Capabilities.</title>
        <authorList>
            <person name="Nagy L.G."/>
            <person name="Riley R."/>
            <person name="Tritt A."/>
            <person name="Adam C."/>
            <person name="Daum C."/>
            <person name="Floudas D."/>
            <person name="Sun H."/>
            <person name="Yadav J.S."/>
            <person name="Pangilinan J."/>
            <person name="Larsson K.H."/>
            <person name="Matsuura K."/>
            <person name="Barry K."/>
            <person name="Labutti K."/>
            <person name="Kuo R."/>
            <person name="Ohm R.A."/>
            <person name="Bhattacharya S.S."/>
            <person name="Shirouzu T."/>
            <person name="Yoshinaga Y."/>
            <person name="Martin F.M."/>
            <person name="Grigoriev I.V."/>
            <person name="Hibbett D.S."/>
        </authorList>
    </citation>
    <scope>NUCLEOTIDE SEQUENCE [LARGE SCALE GENOMIC DNA]</scope>
    <source>
        <strain evidence="1 2">93-53</strain>
    </source>
</reference>
<keyword evidence="2" id="KW-1185">Reference proteome</keyword>
<dbReference type="EMBL" id="KV427605">
    <property type="protein sequence ID" value="KZT12587.1"/>
    <property type="molecule type" value="Genomic_DNA"/>
</dbReference>
<protein>
    <submittedName>
        <fullName evidence="1">Uncharacterized protein</fullName>
    </submittedName>
</protein>
<dbReference type="Proteomes" id="UP000076871">
    <property type="component" value="Unassembled WGS sequence"/>
</dbReference>
<evidence type="ECO:0000313" key="1">
    <source>
        <dbReference type="EMBL" id="KZT12587.1"/>
    </source>
</evidence>
<gene>
    <name evidence="1" type="ORF">LAESUDRAFT_718864</name>
</gene>